<dbReference type="InterPro" id="IPR045063">
    <property type="entry name" value="Dynamin_N"/>
</dbReference>
<evidence type="ECO:0000313" key="4">
    <source>
        <dbReference type="EMBL" id="RKU49057.1"/>
    </source>
</evidence>
<dbReference type="GO" id="GO:0003924">
    <property type="term" value="F:GTPase activity"/>
    <property type="evidence" value="ECO:0007669"/>
    <property type="project" value="InterPro"/>
</dbReference>
<feature type="domain" description="Dynamin-type G" evidence="3">
    <location>
        <begin position="134"/>
        <end position="476"/>
    </location>
</feature>
<dbReference type="AlphaFoldDB" id="A0A420YMC0"/>
<evidence type="ECO:0000259" key="2">
    <source>
        <dbReference type="PROSITE" id="PS51388"/>
    </source>
</evidence>
<protein>
    <recommendedName>
        <fullName evidence="6">GED domain-containing protein</fullName>
    </recommendedName>
</protein>
<evidence type="ECO:0000313" key="5">
    <source>
        <dbReference type="Proteomes" id="UP000275385"/>
    </source>
</evidence>
<dbReference type="GO" id="GO:0005737">
    <property type="term" value="C:cytoplasm"/>
    <property type="evidence" value="ECO:0007669"/>
    <property type="project" value="TreeGrafter"/>
</dbReference>
<dbReference type="GO" id="GO:0005874">
    <property type="term" value="C:microtubule"/>
    <property type="evidence" value="ECO:0007669"/>
    <property type="project" value="TreeGrafter"/>
</dbReference>
<accession>A0A420YMC0</accession>
<dbReference type="PRINTS" id="PR00195">
    <property type="entry name" value="DYNAMIN"/>
</dbReference>
<proteinExistence type="predicted"/>
<dbReference type="SUPFAM" id="SSF52540">
    <property type="entry name" value="P-loop containing nucleoside triphosphate hydrolases"/>
    <property type="match status" value="1"/>
</dbReference>
<dbReference type="InterPro" id="IPR020850">
    <property type="entry name" value="GED_dom"/>
</dbReference>
<evidence type="ECO:0008006" key="6">
    <source>
        <dbReference type="Google" id="ProtNLM"/>
    </source>
</evidence>
<dbReference type="GO" id="GO:0008017">
    <property type="term" value="F:microtubule binding"/>
    <property type="evidence" value="ECO:0007669"/>
    <property type="project" value="TreeGrafter"/>
</dbReference>
<organism evidence="4 5">
    <name type="scientific">Coniochaeta pulveracea</name>
    <dbReference type="NCBI Taxonomy" id="177199"/>
    <lineage>
        <taxon>Eukaryota</taxon>
        <taxon>Fungi</taxon>
        <taxon>Dikarya</taxon>
        <taxon>Ascomycota</taxon>
        <taxon>Pezizomycotina</taxon>
        <taxon>Sordariomycetes</taxon>
        <taxon>Sordariomycetidae</taxon>
        <taxon>Coniochaetales</taxon>
        <taxon>Coniochaetaceae</taxon>
        <taxon>Coniochaeta</taxon>
    </lineage>
</organism>
<feature type="compositionally biased region" description="Polar residues" evidence="1">
    <location>
        <begin position="612"/>
        <end position="632"/>
    </location>
</feature>
<dbReference type="SMART" id="SM00053">
    <property type="entry name" value="DYNc"/>
    <property type="match status" value="1"/>
</dbReference>
<dbReference type="InterPro" id="IPR027417">
    <property type="entry name" value="P-loop_NTPase"/>
</dbReference>
<evidence type="ECO:0000259" key="3">
    <source>
        <dbReference type="PROSITE" id="PS51718"/>
    </source>
</evidence>
<feature type="domain" description="GED" evidence="2">
    <location>
        <begin position="820"/>
        <end position="918"/>
    </location>
</feature>
<dbReference type="InterPro" id="IPR022812">
    <property type="entry name" value="Dynamin"/>
</dbReference>
<dbReference type="OrthoDB" id="5061070at2759"/>
<evidence type="ECO:0000256" key="1">
    <source>
        <dbReference type="SAM" id="MobiDB-lite"/>
    </source>
</evidence>
<dbReference type="GO" id="GO:0005525">
    <property type="term" value="F:GTP binding"/>
    <property type="evidence" value="ECO:0007669"/>
    <property type="project" value="InterPro"/>
</dbReference>
<dbReference type="PANTHER" id="PTHR11566">
    <property type="entry name" value="DYNAMIN"/>
    <property type="match status" value="1"/>
</dbReference>
<comment type="caution">
    <text evidence="4">The sequence shown here is derived from an EMBL/GenBank/DDBJ whole genome shotgun (WGS) entry which is preliminary data.</text>
</comment>
<sequence>MAPKKVKKDPDAAESSVAASVNALHHTSSKAKGKSRAARSGAPSVATRVVQKENIPSGTGLAPPEDDDSDGCMLMEVRPARIKVQPPEEEERLANLPANNMSFMSNPGFQAIGQKLKQVNDTLGTLQSLGIQHVASLPELVLVGDQSAGKSSIMSAIAGLNLPHNTGVCTRCPVHIRLSRSIGSAEWSCRILLQRDYTFQPGDLPVNQKSITKLRPFPPWVKKEHPDPKVEFAIIRERVDSIEHVLRWAQVAILNPDDNYERYIPQSLNGSDAGTDSDDAEALARAEAQTQAKFSPNIVALEIRGPDLPDLSFYDLPGVFANARHAEDQYLADVVKNLTREYISHQKAIILWAVPMNTDPETSTTFSVIREKGAANRCLGVMTKADLLPKGDHNQWIAMLQGGNHENGLGYFITSRPDKDGLDQQAAWEEAFFNRQVPDGSGWPIEFADYDDKCGVVRLKDFLSKKLAEDFAKSLPSVKAIVQKKLHDVVNALEKLPELPANPEFEIRKSLMEFTNLARTCLQGQAFLDAWKLKDKQFKNAILGKKPKYVVKPPTPNVIDLEDETPSATPNPTPKRRSADHYAQQSTPSKRRPTAPNGTPGSRYVSVKAETDSPSSHSLNSMPPVQTPTGLRTSCMPPRSRSLEQIRALIESTRQPGMPNSISDSVKQDLCKESVVTWEKEVHIFVTDTMRLVGIEMARVLDVAFAGLQKRSVYRESKVYLNDFLKQHAEDLRSKLIYAFKLESHQLYTLNEHFFELNQESELRELMRHRHHYRWMAHVKDDSNTRPRPLTEMNADEKKKEATVMDEQVKRMGRDLFQQELEVCAYVRAYYLTAAARFIDNTSLHIVSGLFPTVANQITSSMYLDSKLGLLDQPDCALFNRLMEEEPKTAELRNQLKEDKKKFDKAMESILALETSAIAAQEDILEGMDDYMEVEDDDGPIMMSGALNGSFMYGE</sequence>
<dbReference type="CDD" id="cd08771">
    <property type="entry name" value="DLP_1"/>
    <property type="match status" value="1"/>
</dbReference>
<feature type="compositionally biased region" description="Basic residues" evidence="1">
    <location>
        <begin position="27"/>
        <end position="37"/>
    </location>
</feature>
<feature type="compositionally biased region" description="Low complexity" evidence="1">
    <location>
        <begin position="13"/>
        <end position="23"/>
    </location>
</feature>
<dbReference type="Pfam" id="PF00350">
    <property type="entry name" value="Dynamin_N"/>
    <property type="match status" value="1"/>
</dbReference>
<dbReference type="GO" id="GO:0005886">
    <property type="term" value="C:plasma membrane"/>
    <property type="evidence" value="ECO:0007669"/>
    <property type="project" value="TreeGrafter"/>
</dbReference>
<dbReference type="Gene3D" id="3.40.50.300">
    <property type="entry name" value="P-loop containing nucleotide triphosphate hydrolases"/>
    <property type="match status" value="1"/>
</dbReference>
<feature type="region of interest" description="Disordered" evidence="1">
    <location>
        <begin position="1"/>
        <end position="71"/>
    </location>
</feature>
<dbReference type="PROSITE" id="PS51388">
    <property type="entry name" value="GED"/>
    <property type="match status" value="1"/>
</dbReference>
<dbReference type="Gene3D" id="1.20.120.1240">
    <property type="entry name" value="Dynamin, middle domain"/>
    <property type="match status" value="1"/>
</dbReference>
<gene>
    <name evidence="4" type="ORF">DL546_002243</name>
</gene>
<keyword evidence="5" id="KW-1185">Reference proteome</keyword>
<reference evidence="4 5" key="1">
    <citation type="submission" date="2018-08" db="EMBL/GenBank/DDBJ databases">
        <title>Draft genome of the lignicolous fungus Coniochaeta pulveracea.</title>
        <authorList>
            <person name="Borstlap C.J."/>
            <person name="De Witt R.N."/>
            <person name="Botha A."/>
            <person name="Volschenk H."/>
        </authorList>
    </citation>
    <scope>NUCLEOTIDE SEQUENCE [LARGE SCALE GENOMIC DNA]</scope>
    <source>
        <strain evidence="4 5">CAB683</strain>
    </source>
</reference>
<dbReference type="EMBL" id="QVQW01000002">
    <property type="protein sequence ID" value="RKU49057.1"/>
    <property type="molecule type" value="Genomic_DNA"/>
</dbReference>
<dbReference type="InterPro" id="IPR030381">
    <property type="entry name" value="G_DYNAMIN_dom"/>
</dbReference>
<dbReference type="InterPro" id="IPR001401">
    <property type="entry name" value="Dynamin_GTPase"/>
</dbReference>
<dbReference type="PROSITE" id="PS51718">
    <property type="entry name" value="G_DYNAMIN_2"/>
    <property type="match status" value="1"/>
</dbReference>
<name>A0A420YMC0_9PEZI</name>
<dbReference type="STRING" id="177199.A0A420YMC0"/>
<dbReference type="Proteomes" id="UP000275385">
    <property type="component" value="Unassembled WGS sequence"/>
</dbReference>
<dbReference type="GO" id="GO:0031623">
    <property type="term" value="P:receptor internalization"/>
    <property type="evidence" value="ECO:0007669"/>
    <property type="project" value="TreeGrafter"/>
</dbReference>
<dbReference type="PANTHER" id="PTHR11566:SF131">
    <property type="entry name" value="GTPASE, PUTATIVE (AFU_ORTHOLOGUE AFUA_6G07630)-RELATED"/>
    <property type="match status" value="1"/>
</dbReference>
<feature type="region of interest" description="Disordered" evidence="1">
    <location>
        <begin position="553"/>
        <end position="637"/>
    </location>
</feature>